<dbReference type="Proteomes" id="UP000230903">
    <property type="component" value="Unassembled WGS sequence"/>
</dbReference>
<reference evidence="3" key="1">
    <citation type="submission" date="2017-09" db="EMBL/GenBank/DDBJ databases">
        <title>Depth-based differentiation of microbial function through sediment-hosted aquifers and enrichment of novel symbionts in the deep terrestrial subsurface.</title>
        <authorList>
            <person name="Probst A.J."/>
            <person name="Ladd B."/>
            <person name="Jarett J.K."/>
            <person name="Geller-Mcgrath D.E."/>
            <person name="Sieber C.M.K."/>
            <person name="Emerson J.B."/>
            <person name="Anantharaman K."/>
            <person name="Thomas B.C."/>
            <person name="Malmstrom R."/>
            <person name="Stieglmeier M."/>
            <person name="Klingl A."/>
            <person name="Woyke T."/>
            <person name="Ryan C.M."/>
            <person name="Banfield J.F."/>
        </authorList>
    </citation>
    <scope>NUCLEOTIDE SEQUENCE [LARGE SCALE GENOMIC DNA]</scope>
</reference>
<feature type="transmembrane region" description="Helical" evidence="1">
    <location>
        <begin position="242"/>
        <end position="263"/>
    </location>
</feature>
<feature type="transmembrane region" description="Helical" evidence="1">
    <location>
        <begin position="71"/>
        <end position="91"/>
    </location>
</feature>
<evidence type="ECO:0000256" key="1">
    <source>
        <dbReference type="SAM" id="Phobius"/>
    </source>
</evidence>
<keyword evidence="1" id="KW-1133">Transmembrane helix</keyword>
<feature type="transmembrane region" description="Helical" evidence="1">
    <location>
        <begin position="21"/>
        <end position="39"/>
    </location>
</feature>
<feature type="transmembrane region" description="Helical" evidence="1">
    <location>
        <begin position="45"/>
        <end position="64"/>
    </location>
</feature>
<feature type="transmembrane region" description="Helical" evidence="1">
    <location>
        <begin position="130"/>
        <end position="148"/>
    </location>
</feature>
<accession>A0A2H0UN08</accession>
<gene>
    <name evidence="2" type="ORF">COU10_02775</name>
</gene>
<dbReference type="AlphaFoldDB" id="A0A2H0UN08"/>
<feature type="transmembrane region" description="Helical" evidence="1">
    <location>
        <begin position="184"/>
        <end position="206"/>
    </location>
</feature>
<evidence type="ECO:0000313" key="2">
    <source>
        <dbReference type="EMBL" id="PIR87771.1"/>
    </source>
</evidence>
<protein>
    <submittedName>
        <fullName evidence="2">Uncharacterized protein</fullName>
    </submittedName>
</protein>
<name>A0A2H0UN08_9BACT</name>
<feature type="transmembrane region" description="Helical" evidence="1">
    <location>
        <begin position="154"/>
        <end position="172"/>
    </location>
</feature>
<keyword evidence="1" id="KW-0812">Transmembrane</keyword>
<dbReference type="EMBL" id="PFBC01000044">
    <property type="protein sequence ID" value="PIR87771.1"/>
    <property type="molecule type" value="Genomic_DNA"/>
</dbReference>
<sequence>MRKAKNFLVNFGARITRPPSGSLYPAIIKATIFGLAVLIVELYNFPWPMSLGFIVLALILYFNPLANARRLFFTFLFLLIFTFLITTKFAIDIPKTSAVYPSVAFAVFFAALFYLLIGIKQLLFIRRAQAYYLLYLSVLYQGFLLYFASEKTDALPAIFKFLLLVLFLFHIIREFFRINNQSKTRFLTATVFSLTLVNLEIIWAISLLPIEFTSAASLATLFAFLSTETIRRYFQEELTAKFLRYSLLVSVSLFAVILAFSRWTP</sequence>
<proteinExistence type="predicted"/>
<comment type="caution">
    <text evidence="2">The sequence shown here is derived from an EMBL/GenBank/DDBJ whole genome shotgun (WGS) entry which is preliminary data.</text>
</comment>
<organism evidence="2 3">
    <name type="scientific">Candidatus Harrisonbacteria bacterium CG10_big_fil_rev_8_21_14_0_10_45_28</name>
    <dbReference type="NCBI Taxonomy" id="1974586"/>
    <lineage>
        <taxon>Bacteria</taxon>
        <taxon>Candidatus Harrisoniibacteriota</taxon>
    </lineage>
</organism>
<feature type="transmembrane region" description="Helical" evidence="1">
    <location>
        <begin position="212"/>
        <end position="230"/>
    </location>
</feature>
<feature type="transmembrane region" description="Helical" evidence="1">
    <location>
        <begin position="97"/>
        <end position="118"/>
    </location>
</feature>
<keyword evidence="1" id="KW-0472">Membrane</keyword>
<evidence type="ECO:0000313" key="3">
    <source>
        <dbReference type="Proteomes" id="UP000230903"/>
    </source>
</evidence>